<keyword evidence="4" id="KW-1185">Reference proteome</keyword>
<dbReference type="AlphaFoldDB" id="A0A3A2ZTE8"/>
<reference evidence="4" key="1">
    <citation type="submission" date="2017-02" db="EMBL/GenBank/DDBJ databases">
        <authorList>
            <person name="Tafer H."/>
            <person name="Lopandic K."/>
        </authorList>
    </citation>
    <scope>NUCLEOTIDE SEQUENCE [LARGE SCALE GENOMIC DNA]</scope>
    <source>
        <strain evidence="4">CBS 366.77</strain>
    </source>
</reference>
<feature type="compositionally biased region" description="Polar residues" evidence="1">
    <location>
        <begin position="499"/>
        <end position="515"/>
    </location>
</feature>
<dbReference type="InterPro" id="IPR018253">
    <property type="entry name" value="DnaJ_domain_CS"/>
</dbReference>
<dbReference type="Proteomes" id="UP000266188">
    <property type="component" value="Unassembled WGS sequence"/>
</dbReference>
<dbReference type="GO" id="GO:0031072">
    <property type="term" value="F:heat shock protein binding"/>
    <property type="evidence" value="ECO:0007669"/>
    <property type="project" value="TreeGrafter"/>
</dbReference>
<dbReference type="SUPFAM" id="SSF46565">
    <property type="entry name" value="Chaperone J-domain"/>
    <property type="match status" value="1"/>
</dbReference>
<dbReference type="EMBL" id="MVGC01000022">
    <property type="protein sequence ID" value="RJE26429.1"/>
    <property type="molecule type" value="Genomic_DNA"/>
</dbReference>
<dbReference type="PANTHER" id="PTHR44144">
    <property type="entry name" value="DNAJ HOMOLOG SUBFAMILY C MEMBER 9"/>
    <property type="match status" value="1"/>
</dbReference>
<feature type="domain" description="J" evidence="2">
    <location>
        <begin position="8"/>
        <end position="76"/>
    </location>
</feature>
<dbReference type="FunFam" id="1.10.287.110:FF:000073">
    <property type="entry name" value="DnaJ domain protein"/>
    <property type="match status" value="1"/>
</dbReference>
<dbReference type="GO" id="GO:0005737">
    <property type="term" value="C:cytoplasm"/>
    <property type="evidence" value="ECO:0007669"/>
    <property type="project" value="TreeGrafter"/>
</dbReference>
<dbReference type="Gene3D" id="1.10.287.110">
    <property type="entry name" value="DnaJ domain"/>
    <property type="match status" value="1"/>
</dbReference>
<dbReference type="OrthoDB" id="10250354at2759"/>
<feature type="region of interest" description="Disordered" evidence="1">
    <location>
        <begin position="287"/>
        <end position="526"/>
    </location>
</feature>
<feature type="compositionally biased region" description="Basic and acidic residues" evidence="1">
    <location>
        <begin position="81"/>
        <end position="90"/>
    </location>
</feature>
<dbReference type="SMART" id="SM00271">
    <property type="entry name" value="DnaJ"/>
    <property type="match status" value="1"/>
</dbReference>
<gene>
    <name evidence="3" type="ORF">PHISCL_01230</name>
</gene>
<sequence>MSSPPDINPYTVLGIQKDATLPEIKTAHRKLVLKCHPDKIQDESQRNKAQDEFQQVQQAYELLSDPARRIKYDQKARLAELRRERMERSGDSTPYSSPRASSSNTTWECRDGRIYEERTPADAKFFDEESRYTDDPRPMSRKHDDLGRRRTKGVDEKRRTKTTPLNSFLAAKEMARDNAKASHSYRAKNRTRERKREAYEKYERVAPYYDLSDDGSDSSTTPYYAPPNRGSASESRRRTESSSRRPKPKESSRRRDFRDYDDEEYSDEWESKHDYLHTSARDYILRSRGSVPIEVDSRQRASQSPMRHRGYESAGPDSSSRRSGRSTRSSKDTARPSNSRSGSYEHLDSPRSHEPKVPSMPTAATSMGVKVPPSVRPPQFTRAATSGSVYSRAKRESSSRPESTLENMVYNDSVPPRFSKRRDRYDSGYSSPNTPEIPTSPPKTTCYKIVTEPETILVEPDKPSSRRQRTSSPPRQERPSLLRTASKPVRSSPAYGYPSDSSARYETKPASASRTPSRRLFGEVEYSTRPKSKDIKYAREIGPEDIRYTHDIYPRHYDDYRPPVSRRQTTYA</sequence>
<feature type="compositionally biased region" description="Basic and acidic residues" evidence="1">
    <location>
        <begin position="234"/>
        <end position="258"/>
    </location>
</feature>
<feature type="compositionally biased region" description="Low complexity" evidence="1">
    <location>
        <begin position="92"/>
        <end position="106"/>
    </location>
</feature>
<feature type="compositionally biased region" description="Low complexity" evidence="1">
    <location>
        <begin position="217"/>
        <end position="233"/>
    </location>
</feature>
<feature type="compositionally biased region" description="Basic and acidic residues" evidence="1">
    <location>
        <begin position="194"/>
        <end position="204"/>
    </location>
</feature>
<dbReference type="InterPro" id="IPR001623">
    <property type="entry name" value="DnaJ_domain"/>
</dbReference>
<comment type="caution">
    <text evidence="3">The sequence shown here is derived from an EMBL/GenBank/DDBJ whole genome shotgun (WGS) entry which is preliminary data.</text>
</comment>
<dbReference type="GO" id="GO:0005634">
    <property type="term" value="C:nucleus"/>
    <property type="evidence" value="ECO:0007669"/>
    <property type="project" value="TreeGrafter"/>
</dbReference>
<feature type="compositionally biased region" description="Basic and acidic residues" evidence="1">
    <location>
        <begin position="343"/>
        <end position="356"/>
    </location>
</feature>
<evidence type="ECO:0000313" key="3">
    <source>
        <dbReference type="EMBL" id="RJE26429.1"/>
    </source>
</evidence>
<protein>
    <submittedName>
        <fullName evidence="3">DnaJ domain protein</fullName>
    </submittedName>
</protein>
<name>A0A3A2ZTE8_9EURO</name>
<feature type="compositionally biased region" description="Basic and acidic residues" evidence="1">
    <location>
        <begin position="108"/>
        <end position="158"/>
    </location>
</feature>
<dbReference type="PROSITE" id="PS50076">
    <property type="entry name" value="DNAJ_2"/>
    <property type="match status" value="1"/>
</dbReference>
<organism evidence="3 4">
    <name type="scientific">Aspergillus sclerotialis</name>
    <dbReference type="NCBI Taxonomy" id="2070753"/>
    <lineage>
        <taxon>Eukaryota</taxon>
        <taxon>Fungi</taxon>
        <taxon>Dikarya</taxon>
        <taxon>Ascomycota</taxon>
        <taxon>Pezizomycotina</taxon>
        <taxon>Eurotiomycetes</taxon>
        <taxon>Eurotiomycetidae</taxon>
        <taxon>Eurotiales</taxon>
        <taxon>Aspergillaceae</taxon>
        <taxon>Aspergillus</taxon>
        <taxon>Aspergillus subgen. Polypaecilum</taxon>
    </lineage>
</organism>
<feature type="region of interest" description="Disordered" evidence="1">
    <location>
        <begin position="81"/>
        <end position="273"/>
    </location>
</feature>
<feature type="compositionally biased region" description="Basic residues" evidence="1">
    <location>
        <begin position="183"/>
        <end position="193"/>
    </location>
</feature>
<evidence type="ECO:0000313" key="4">
    <source>
        <dbReference type="Proteomes" id="UP000266188"/>
    </source>
</evidence>
<accession>A0A3A2ZTE8</accession>
<dbReference type="PANTHER" id="PTHR44144:SF1">
    <property type="entry name" value="DNAJ HOMOLOG SUBFAMILY C MEMBER 9"/>
    <property type="match status" value="1"/>
</dbReference>
<proteinExistence type="predicted"/>
<evidence type="ECO:0000259" key="2">
    <source>
        <dbReference type="PROSITE" id="PS50076"/>
    </source>
</evidence>
<feature type="compositionally biased region" description="Acidic residues" evidence="1">
    <location>
        <begin position="259"/>
        <end position="268"/>
    </location>
</feature>
<evidence type="ECO:0000256" key="1">
    <source>
        <dbReference type="SAM" id="MobiDB-lite"/>
    </source>
</evidence>
<dbReference type="InterPro" id="IPR036869">
    <property type="entry name" value="J_dom_sf"/>
</dbReference>
<dbReference type="PRINTS" id="PR00625">
    <property type="entry name" value="JDOMAIN"/>
</dbReference>
<dbReference type="Pfam" id="PF00226">
    <property type="entry name" value="DnaJ"/>
    <property type="match status" value="1"/>
</dbReference>
<dbReference type="CDD" id="cd06257">
    <property type="entry name" value="DnaJ"/>
    <property type="match status" value="1"/>
</dbReference>
<feature type="compositionally biased region" description="Polar residues" evidence="1">
    <location>
        <begin position="428"/>
        <end position="437"/>
    </location>
</feature>
<dbReference type="InterPro" id="IPR052594">
    <property type="entry name" value="J_domain-containing_protein"/>
</dbReference>
<dbReference type="PROSITE" id="PS00636">
    <property type="entry name" value="DNAJ_1"/>
    <property type="match status" value="1"/>
</dbReference>